<organism evidence="1 2">
    <name type="scientific">Adonisia turfae CCMR0081</name>
    <dbReference type="NCBI Taxonomy" id="2292702"/>
    <lineage>
        <taxon>Bacteria</taxon>
        <taxon>Bacillati</taxon>
        <taxon>Cyanobacteriota</taxon>
        <taxon>Adonisia</taxon>
        <taxon>Adonisia turfae</taxon>
    </lineage>
</organism>
<name>A0A6M0RL68_9CYAN</name>
<keyword evidence="2" id="KW-1185">Reference proteome</keyword>
<gene>
    <name evidence="1" type="ORF">DXZ20_12670</name>
</gene>
<reference evidence="1 2" key="1">
    <citation type="journal article" date="2020" name="Microb. Ecol.">
        <title>Ecogenomics of the Marine Benthic Filamentous Cyanobacterium Adonisia.</title>
        <authorList>
            <person name="Walter J.M."/>
            <person name="Coutinho F.H."/>
            <person name="Leomil L."/>
            <person name="Hargreaves P.I."/>
            <person name="Campeao M.E."/>
            <person name="Vieira V.V."/>
            <person name="Silva B.S."/>
            <person name="Fistarol G.O."/>
            <person name="Salomon P.S."/>
            <person name="Sawabe T."/>
            <person name="Mino S."/>
            <person name="Hosokawa M."/>
            <person name="Miyashita H."/>
            <person name="Maruyama F."/>
            <person name="van Verk M.C."/>
            <person name="Dutilh B.E."/>
            <person name="Thompson C.C."/>
            <person name="Thompson F.L."/>
        </authorList>
    </citation>
    <scope>NUCLEOTIDE SEQUENCE [LARGE SCALE GENOMIC DNA]</scope>
    <source>
        <strain evidence="1 2">CCMR0081</strain>
    </source>
</reference>
<comment type="caution">
    <text evidence="1">The sequence shown here is derived from an EMBL/GenBank/DDBJ whole genome shotgun (WGS) entry which is preliminary data.</text>
</comment>
<sequence length="73" mass="8178">MHMKRKKVELDIGRDCDGGHSMPMSLELIEEPLTNDVFIVIDTSPQFENPVMGDRVAVDAKELKAAIKKLLPD</sequence>
<dbReference type="Proteomes" id="UP000481033">
    <property type="component" value="Unassembled WGS sequence"/>
</dbReference>
<proteinExistence type="predicted"/>
<accession>A0A6M0RL68</accession>
<protein>
    <submittedName>
        <fullName evidence="1">Uncharacterized protein</fullName>
    </submittedName>
</protein>
<evidence type="ECO:0000313" key="1">
    <source>
        <dbReference type="EMBL" id="NEZ56513.1"/>
    </source>
</evidence>
<evidence type="ECO:0000313" key="2">
    <source>
        <dbReference type="Proteomes" id="UP000481033"/>
    </source>
</evidence>
<dbReference type="EMBL" id="QXHD01000004">
    <property type="protein sequence ID" value="NEZ56513.1"/>
    <property type="molecule type" value="Genomic_DNA"/>
</dbReference>
<dbReference type="AlphaFoldDB" id="A0A6M0RL68"/>